<evidence type="ECO:0000313" key="3">
    <source>
        <dbReference type="Proteomes" id="UP000827092"/>
    </source>
</evidence>
<reference evidence="2 3" key="1">
    <citation type="journal article" date="2022" name="Nat. Ecol. Evol.">
        <title>A masculinizing supergene underlies an exaggerated male reproductive morph in a spider.</title>
        <authorList>
            <person name="Hendrickx F."/>
            <person name="De Corte Z."/>
            <person name="Sonet G."/>
            <person name="Van Belleghem S.M."/>
            <person name="Kostlbacher S."/>
            <person name="Vangestel C."/>
        </authorList>
    </citation>
    <scope>NUCLEOTIDE SEQUENCE [LARGE SCALE GENOMIC DNA]</scope>
    <source>
        <strain evidence="2">W744_W776</strain>
    </source>
</reference>
<keyword evidence="3" id="KW-1185">Reference proteome</keyword>
<feature type="compositionally biased region" description="Polar residues" evidence="1">
    <location>
        <begin position="32"/>
        <end position="48"/>
    </location>
</feature>
<gene>
    <name evidence="2" type="ORF">JTE90_029498</name>
</gene>
<name>A0AAV6UHT3_9ARAC</name>
<comment type="caution">
    <text evidence="2">The sequence shown here is derived from an EMBL/GenBank/DDBJ whole genome shotgun (WGS) entry which is preliminary data.</text>
</comment>
<dbReference type="Proteomes" id="UP000827092">
    <property type="component" value="Unassembled WGS sequence"/>
</dbReference>
<dbReference type="EMBL" id="JAFNEN010000430">
    <property type="protein sequence ID" value="KAG8183140.1"/>
    <property type="molecule type" value="Genomic_DNA"/>
</dbReference>
<protein>
    <submittedName>
        <fullName evidence="2">Uncharacterized protein</fullName>
    </submittedName>
</protein>
<proteinExistence type="predicted"/>
<dbReference type="AlphaFoldDB" id="A0AAV6UHT3"/>
<evidence type="ECO:0000313" key="2">
    <source>
        <dbReference type="EMBL" id="KAG8183140.1"/>
    </source>
</evidence>
<accession>A0AAV6UHT3</accession>
<evidence type="ECO:0000256" key="1">
    <source>
        <dbReference type="SAM" id="MobiDB-lite"/>
    </source>
</evidence>
<feature type="region of interest" description="Disordered" evidence="1">
    <location>
        <begin position="20"/>
        <end position="50"/>
    </location>
</feature>
<organism evidence="2 3">
    <name type="scientific">Oedothorax gibbosus</name>
    <dbReference type="NCBI Taxonomy" id="931172"/>
    <lineage>
        <taxon>Eukaryota</taxon>
        <taxon>Metazoa</taxon>
        <taxon>Ecdysozoa</taxon>
        <taxon>Arthropoda</taxon>
        <taxon>Chelicerata</taxon>
        <taxon>Arachnida</taxon>
        <taxon>Araneae</taxon>
        <taxon>Araneomorphae</taxon>
        <taxon>Entelegynae</taxon>
        <taxon>Araneoidea</taxon>
        <taxon>Linyphiidae</taxon>
        <taxon>Erigoninae</taxon>
        <taxon>Oedothorax</taxon>
    </lineage>
</organism>
<sequence>MPKVSERRSHIHSVAGFKMSVDSKFQRRGRHPTSSNRSGVTASPTQELNNRKDAHIAAATPMASFSRQGTPITACFSQPKLASLPSGAANEDDLGFRIKSTNVLLFNVPFCFKSKNHGDRNTFLK</sequence>